<evidence type="ECO:0000313" key="1">
    <source>
        <dbReference type="EMBL" id="MFC5511141.1"/>
    </source>
</evidence>
<accession>A0ABW0PER4</accession>
<reference evidence="2" key="1">
    <citation type="journal article" date="2019" name="Int. J. Syst. Evol. Microbiol.">
        <title>The Global Catalogue of Microorganisms (GCM) 10K type strain sequencing project: providing services to taxonomists for standard genome sequencing and annotation.</title>
        <authorList>
            <consortium name="The Broad Institute Genomics Platform"/>
            <consortium name="The Broad Institute Genome Sequencing Center for Infectious Disease"/>
            <person name="Wu L."/>
            <person name="Ma J."/>
        </authorList>
    </citation>
    <scope>NUCLEOTIDE SEQUENCE [LARGE SCALE GENOMIC DNA]</scope>
    <source>
        <strain evidence="2">CCUG 38813</strain>
    </source>
</reference>
<proteinExistence type="predicted"/>
<organism evidence="1 2">
    <name type="scientific">Massilia jejuensis</name>
    <dbReference type="NCBI Taxonomy" id="648894"/>
    <lineage>
        <taxon>Bacteria</taxon>
        <taxon>Pseudomonadati</taxon>
        <taxon>Pseudomonadota</taxon>
        <taxon>Betaproteobacteria</taxon>
        <taxon>Burkholderiales</taxon>
        <taxon>Oxalobacteraceae</taxon>
        <taxon>Telluria group</taxon>
        <taxon>Massilia</taxon>
    </lineage>
</organism>
<keyword evidence="2" id="KW-1185">Reference proteome</keyword>
<name>A0ABW0PER4_9BURK</name>
<evidence type="ECO:0000313" key="2">
    <source>
        <dbReference type="Proteomes" id="UP001596031"/>
    </source>
</evidence>
<sequence>MSTGHAPGLAAPRAGGDMPELDIDELALTPEHRADPLVVRFAQLCDRTTRAEKVSDPKEWTPAERAADQSEDWETFSRLRGYSKEDIADFRAYLEAAADVATKYGIDVACSIDYLVHRHFGSS</sequence>
<dbReference type="Proteomes" id="UP001596031">
    <property type="component" value="Unassembled WGS sequence"/>
</dbReference>
<comment type="caution">
    <text evidence="1">The sequence shown here is derived from an EMBL/GenBank/DDBJ whole genome shotgun (WGS) entry which is preliminary data.</text>
</comment>
<gene>
    <name evidence="1" type="ORF">ACFPOU_08370</name>
</gene>
<dbReference type="RefSeq" id="WP_379719414.1">
    <property type="nucleotide sequence ID" value="NZ_JBHSMS010000026.1"/>
</dbReference>
<dbReference type="EMBL" id="JBHSMS010000026">
    <property type="protein sequence ID" value="MFC5511141.1"/>
    <property type="molecule type" value="Genomic_DNA"/>
</dbReference>
<protein>
    <submittedName>
        <fullName evidence="1">Uncharacterized protein</fullName>
    </submittedName>
</protein>